<dbReference type="InterPro" id="IPR011004">
    <property type="entry name" value="Trimer_LpxA-like_sf"/>
</dbReference>
<keyword evidence="2 5" id="KW-0808">Transferase</keyword>
<keyword evidence="3" id="KW-0677">Repeat</keyword>
<dbReference type="SUPFAM" id="SSF51161">
    <property type="entry name" value="Trimeric LpxA-like enzymes"/>
    <property type="match status" value="1"/>
</dbReference>
<dbReference type="InterPro" id="IPR001451">
    <property type="entry name" value="Hexapep"/>
</dbReference>
<dbReference type="OrthoDB" id="9814490at2"/>
<sequence>MSLKEKIKSNPGLKKLIHWMLIPSGEARPRVWVKWFINPFVHQRAWSSKVRCRTRMDVLPFNRFVLGKSSTIEDFCTVNNGVGDVFIGDNTLIGMGNVIIGPVTIGNNVIFAQNVVASGLNHEYRDVNKAIHSQEILVAPITVHDDCWIAANAVITSGVTIGKHSVIAAGAVVTKDIPAYSVAVGNPARVIKTYDAELGEWVKV</sequence>
<proteinExistence type="inferred from homology"/>
<reference evidence="5 6" key="1">
    <citation type="submission" date="2018-05" db="EMBL/GenBank/DDBJ databases">
        <title>Mucilaginibacter hurinus sp. nov., isolated from briquette warehouse soil.</title>
        <authorList>
            <person name="Choi L."/>
        </authorList>
    </citation>
    <scope>NUCLEOTIDE SEQUENCE [LARGE SCALE GENOMIC DNA]</scope>
    <source>
        <strain evidence="5 6">ZR32</strain>
    </source>
</reference>
<comment type="caution">
    <text evidence="5">The sequence shown here is derived from an EMBL/GenBank/DDBJ whole genome shotgun (WGS) entry which is preliminary data.</text>
</comment>
<dbReference type="AlphaFoldDB" id="A0A367GPV7"/>
<dbReference type="GO" id="GO:0008374">
    <property type="term" value="F:O-acyltransferase activity"/>
    <property type="evidence" value="ECO:0007669"/>
    <property type="project" value="TreeGrafter"/>
</dbReference>
<dbReference type="RefSeq" id="WP_114004738.1">
    <property type="nucleotide sequence ID" value="NZ_QGDC01000004.1"/>
</dbReference>
<dbReference type="CDD" id="cd04647">
    <property type="entry name" value="LbH_MAT_like"/>
    <property type="match status" value="1"/>
</dbReference>
<comment type="similarity">
    <text evidence="1">Belongs to the transferase hexapeptide repeat family.</text>
</comment>
<protein>
    <submittedName>
        <fullName evidence="5">Acyltransferase</fullName>
    </submittedName>
</protein>
<dbReference type="Pfam" id="PF00132">
    <property type="entry name" value="Hexapep"/>
    <property type="match status" value="2"/>
</dbReference>
<accession>A0A367GPV7</accession>
<name>A0A367GPV7_9SPHI</name>
<dbReference type="InterPro" id="IPR051159">
    <property type="entry name" value="Hexapeptide_acetyltransf"/>
</dbReference>
<dbReference type="Proteomes" id="UP000253209">
    <property type="component" value="Unassembled WGS sequence"/>
</dbReference>
<dbReference type="GO" id="GO:0005829">
    <property type="term" value="C:cytosol"/>
    <property type="evidence" value="ECO:0007669"/>
    <property type="project" value="TreeGrafter"/>
</dbReference>
<evidence type="ECO:0000313" key="5">
    <source>
        <dbReference type="EMBL" id="RCH55115.1"/>
    </source>
</evidence>
<dbReference type="PANTHER" id="PTHR23416:SF23">
    <property type="entry name" value="ACETYLTRANSFERASE C18B11.09C-RELATED"/>
    <property type="match status" value="1"/>
</dbReference>
<keyword evidence="6" id="KW-1185">Reference proteome</keyword>
<dbReference type="EMBL" id="QGDC01000004">
    <property type="protein sequence ID" value="RCH55115.1"/>
    <property type="molecule type" value="Genomic_DNA"/>
</dbReference>
<organism evidence="5 6">
    <name type="scientific">Mucilaginibacter hurinus</name>
    <dbReference type="NCBI Taxonomy" id="2201324"/>
    <lineage>
        <taxon>Bacteria</taxon>
        <taxon>Pseudomonadati</taxon>
        <taxon>Bacteroidota</taxon>
        <taxon>Sphingobacteriia</taxon>
        <taxon>Sphingobacteriales</taxon>
        <taxon>Sphingobacteriaceae</taxon>
        <taxon>Mucilaginibacter</taxon>
    </lineage>
</organism>
<dbReference type="PANTHER" id="PTHR23416">
    <property type="entry name" value="SIALIC ACID SYNTHASE-RELATED"/>
    <property type="match status" value="1"/>
</dbReference>
<dbReference type="Gene3D" id="2.160.10.10">
    <property type="entry name" value="Hexapeptide repeat proteins"/>
    <property type="match status" value="1"/>
</dbReference>
<evidence type="ECO:0000313" key="6">
    <source>
        <dbReference type="Proteomes" id="UP000253209"/>
    </source>
</evidence>
<evidence type="ECO:0000256" key="4">
    <source>
        <dbReference type="ARBA" id="ARBA00023315"/>
    </source>
</evidence>
<evidence type="ECO:0000256" key="2">
    <source>
        <dbReference type="ARBA" id="ARBA00022679"/>
    </source>
</evidence>
<evidence type="ECO:0000256" key="3">
    <source>
        <dbReference type="ARBA" id="ARBA00022737"/>
    </source>
</evidence>
<keyword evidence="4 5" id="KW-0012">Acyltransferase</keyword>
<dbReference type="InterPro" id="IPR018357">
    <property type="entry name" value="Hexapep_transf_CS"/>
</dbReference>
<gene>
    <name evidence="5" type="ORF">DJ568_07955</name>
</gene>
<evidence type="ECO:0000256" key="1">
    <source>
        <dbReference type="ARBA" id="ARBA00007274"/>
    </source>
</evidence>
<dbReference type="PROSITE" id="PS00101">
    <property type="entry name" value="HEXAPEP_TRANSFERASES"/>
    <property type="match status" value="1"/>
</dbReference>